<dbReference type="Proteomes" id="UP000028073">
    <property type="component" value="Unassembled WGS sequence"/>
</dbReference>
<organism evidence="1 2">
    <name type="scientific">Endozoicomonas numazuensis</name>
    <dbReference type="NCBI Taxonomy" id="1137799"/>
    <lineage>
        <taxon>Bacteria</taxon>
        <taxon>Pseudomonadati</taxon>
        <taxon>Pseudomonadota</taxon>
        <taxon>Gammaproteobacteria</taxon>
        <taxon>Oceanospirillales</taxon>
        <taxon>Endozoicomonadaceae</taxon>
        <taxon>Endozoicomonas</taxon>
    </lineage>
</organism>
<evidence type="ECO:0000313" key="2">
    <source>
        <dbReference type="Proteomes" id="UP000028073"/>
    </source>
</evidence>
<sequence>MPPHNHFSDSILLDHGSAADNLELLALSTLMEEVGISHSDSLKSLISASQQWRRRPGQERWEMQDLSLTPDKHEAVMEHLKTLNLVDELLPSSTHYEYTLLLGATVPRMERRLNHLARLWQEGVRFNNIVFLVGQRPLNDGIDKTDCLIANSIGKQAQGQRAEAARPLTETEGAMQLFASMKLPEAMKKLPVAFIDSPRVWKRDHWQRANTRDTLIRWMKESPAPGKTLVISDQPHAHYQLEVVKQELPETFKPEVAAQSADENTQVILYLDALALWLHNLQLRLN</sequence>
<dbReference type="AlphaFoldDB" id="A0A081NLI1"/>
<dbReference type="EMBL" id="JOKH01000001">
    <property type="protein sequence ID" value="KEQ19304.1"/>
    <property type="molecule type" value="Genomic_DNA"/>
</dbReference>
<comment type="caution">
    <text evidence="1">The sequence shown here is derived from an EMBL/GenBank/DDBJ whole genome shotgun (WGS) entry which is preliminary data.</text>
</comment>
<protein>
    <submittedName>
        <fullName evidence="1">Uncharacterized protein</fullName>
    </submittedName>
</protein>
<dbReference type="STRING" id="1137799.GZ78_04815"/>
<dbReference type="OrthoDB" id="6191354at2"/>
<proteinExistence type="predicted"/>
<name>A0A081NLI1_9GAMM</name>
<gene>
    <name evidence="1" type="ORF">GZ78_04815</name>
</gene>
<dbReference type="RefSeq" id="WP_034833059.1">
    <property type="nucleotide sequence ID" value="NZ_JOKH01000001.1"/>
</dbReference>
<keyword evidence="2" id="KW-1185">Reference proteome</keyword>
<accession>A0A081NLI1</accession>
<reference evidence="1 2" key="1">
    <citation type="submission" date="2014-06" db="EMBL/GenBank/DDBJ databases">
        <title>Whole Genome Sequences of Three Symbiotic Endozoicomonas Bacteria.</title>
        <authorList>
            <person name="Neave M.J."/>
            <person name="Apprill A."/>
            <person name="Voolstra C.R."/>
        </authorList>
    </citation>
    <scope>NUCLEOTIDE SEQUENCE [LARGE SCALE GENOMIC DNA]</scope>
    <source>
        <strain evidence="1 2">DSM 25634</strain>
    </source>
</reference>
<evidence type="ECO:0000313" key="1">
    <source>
        <dbReference type="EMBL" id="KEQ19304.1"/>
    </source>
</evidence>
<dbReference type="eggNOG" id="ENOG5032UGI">
    <property type="taxonomic scope" value="Bacteria"/>
</dbReference>